<sequence>MGTKKWEGTALGRRRSKKRRLTHLGEIGNREPYFFQADRLGPGIEVSRQKLLPQVACFQAGPAARNETRVPVLTWISGDGIRRPSAPRGYKSGAAVLGQSQSKPYLIIVAPQLLCLLVKSESKRHRRNFPWLMRVVEAKPEATSSRGQSLALIDRLAVSLATVKRLPSAKEE</sequence>
<name>W1NEA9_AMBTC</name>
<dbReference type="EMBL" id="KI397628">
    <property type="protein sequence ID" value="ERM93694.1"/>
    <property type="molecule type" value="Genomic_DNA"/>
</dbReference>
<evidence type="ECO:0000313" key="2">
    <source>
        <dbReference type="Proteomes" id="UP000017836"/>
    </source>
</evidence>
<accession>W1NEA9</accession>
<organism evidence="1 2">
    <name type="scientific">Amborella trichopoda</name>
    <dbReference type="NCBI Taxonomy" id="13333"/>
    <lineage>
        <taxon>Eukaryota</taxon>
        <taxon>Viridiplantae</taxon>
        <taxon>Streptophyta</taxon>
        <taxon>Embryophyta</taxon>
        <taxon>Tracheophyta</taxon>
        <taxon>Spermatophyta</taxon>
        <taxon>Magnoliopsida</taxon>
        <taxon>Amborellales</taxon>
        <taxon>Amborellaceae</taxon>
        <taxon>Amborella</taxon>
    </lineage>
</organism>
<dbReference type="Proteomes" id="UP000017836">
    <property type="component" value="Unassembled WGS sequence"/>
</dbReference>
<keyword evidence="2" id="KW-1185">Reference proteome</keyword>
<evidence type="ECO:0000313" key="1">
    <source>
        <dbReference type="EMBL" id="ERM93694.1"/>
    </source>
</evidence>
<dbReference type="AlphaFoldDB" id="W1NEA9"/>
<reference evidence="2" key="1">
    <citation type="journal article" date="2013" name="Science">
        <title>The Amborella genome and the evolution of flowering plants.</title>
        <authorList>
            <consortium name="Amborella Genome Project"/>
        </authorList>
    </citation>
    <scope>NUCLEOTIDE SEQUENCE [LARGE SCALE GENOMIC DNA]</scope>
</reference>
<gene>
    <name evidence="1" type="ORF">AMTR_s00004p00209040</name>
</gene>
<protein>
    <submittedName>
        <fullName evidence="1">Uncharacterized protein</fullName>
    </submittedName>
</protein>
<dbReference type="Gramene" id="ERM93694">
    <property type="protein sequence ID" value="ERM93694"/>
    <property type="gene ID" value="AMTR_s00004p00209040"/>
</dbReference>
<dbReference type="HOGENOM" id="CLU_1557358_0_0_1"/>
<proteinExistence type="predicted"/>